<dbReference type="Gene3D" id="1.25.40.10">
    <property type="entry name" value="Tetratricopeptide repeat domain"/>
    <property type="match status" value="1"/>
</dbReference>
<sequence length="463" mass="50565">MVHRDMRDLWRSHDVGALTYRSETHEHSEVPATACLRTMAREAFAGLREKLRADGTVLPAEHELFPDAALAGVSTVIPPGRLAHASICADEVSIRASLSDAARRAVAAHGRARTAFGRSQERAMQADLVVAEIQLVLDILSPRDPQYARASQKRHVALAEAREAAAQADDDYRWIRATVVEPWILFLAALPACTHAASAVVSHAPSAVSREASTARLPNARSGRAGHGVHGVHDGYVGHGSESGQSGRREPRAFWGRSLAGRRRGPVSRLAFIPVTRLADRRLTRFRVSEGGNSMTQAAMQTDTDEGRVTSAIWNAVVAGASLKDIHGIPSETMDGLYAHAYDFYSNGQLTQAEAFFRFLCIYDFYNPEYIVGLAAVCQLKEEYQKAVDLYAMAFAVGKNDYRPVFYAGQCQMMMRNRALARECFGLVCESSCDADLRTKAKAYLDAIGAEAEEKTPGDKEAA</sequence>
<name>A0ABY6VVC8_9BURK</name>
<accession>A0ABY6VVC8</accession>
<dbReference type="Pfam" id="PF07720">
    <property type="entry name" value="TPR_3"/>
    <property type="match status" value="2"/>
</dbReference>
<comment type="similarity">
    <text evidence="1">Belongs to the LcrH/SycD chaperone family.</text>
</comment>
<evidence type="ECO:0000256" key="2">
    <source>
        <dbReference type="SAM" id="MobiDB-lite"/>
    </source>
</evidence>
<dbReference type="InterPro" id="IPR011990">
    <property type="entry name" value="TPR-like_helical_dom_sf"/>
</dbReference>
<dbReference type="EMBL" id="CABPRV010000003">
    <property type="protein sequence ID" value="VVD90812.1"/>
    <property type="molecule type" value="Genomic_DNA"/>
</dbReference>
<evidence type="ECO:0000313" key="4">
    <source>
        <dbReference type="Proteomes" id="UP000366065"/>
    </source>
</evidence>
<dbReference type="PRINTS" id="PR01595">
    <property type="entry name" value="SYCDCHAPRONE"/>
</dbReference>
<dbReference type="InterPro" id="IPR005415">
    <property type="entry name" value="T3SS_Ca_resp_chp_LcrH/SycD"/>
</dbReference>
<dbReference type="Proteomes" id="UP000366065">
    <property type="component" value="Unassembled WGS sequence"/>
</dbReference>
<dbReference type="NCBIfam" id="TIGR02552">
    <property type="entry name" value="LcrH_SycD"/>
    <property type="match status" value="1"/>
</dbReference>
<gene>
    <name evidence="3" type="primary">sicA</name>
    <name evidence="3" type="ORF">PCA20602_01615</name>
</gene>
<feature type="region of interest" description="Disordered" evidence="2">
    <location>
        <begin position="212"/>
        <end position="251"/>
    </location>
</feature>
<dbReference type="NCBIfam" id="NF011859">
    <property type="entry name" value="PRK15331.1"/>
    <property type="match status" value="1"/>
</dbReference>
<dbReference type="SUPFAM" id="SSF48452">
    <property type="entry name" value="TPR-like"/>
    <property type="match status" value="1"/>
</dbReference>
<evidence type="ECO:0000256" key="1">
    <source>
        <dbReference type="ARBA" id="ARBA00010244"/>
    </source>
</evidence>
<evidence type="ECO:0000313" key="3">
    <source>
        <dbReference type="EMBL" id="VVD90812.1"/>
    </source>
</evidence>
<comment type="caution">
    <text evidence="3">The sequence shown here is derived from an EMBL/GenBank/DDBJ whole genome shotgun (WGS) entry which is preliminary data.</text>
</comment>
<proteinExistence type="inferred from homology"/>
<keyword evidence="4" id="KW-1185">Reference proteome</keyword>
<protein>
    <submittedName>
        <fullName evidence="3">Chaperone protein SicA</fullName>
    </submittedName>
</protein>
<organism evidence="3 4">
    <name type="scientific">Pandoraea capi</name>
    <dbReference type="NCBI Taxonomy" id="2508286"/>
    <lineage>
        <taxon>Bacteria</taxon>
        <taxon>Pseudomonadati</taxon>
        <taxon>Pseudomonadota</taxon>
        <taxon>Betaproteobacteria</taxon>
        <taxon>Burkholderiales</taxon>
        <taxon>Burkholderiaceae</taxon>
        <taxon>Pandoraea</taxon>
    </lineage>
</organism>
<reference evidence="3 4" key="1">
    <citation type="submission" date="2019-08" db="EMBL/GenBank/DDBJ databases">
        <authorList>
            <person name="Peeters C."/>
        </authorList>
    </citation>
    <scope>NUCLEOTIDE SEQUENCE [LARGE SCALE GENOMIC DNA]</scope>
    <source>
        <strain evidence="3 4">LMG 20602</strain>
    </source>
</reference>
<dbReference type="RefSeq" id="WP_281354642.1">
    <property type="nucleotide sequence ID" value="NZ_CABPRV010000003.1"/>
</dbReference>
<dbReference type="InterPro" id="IPR011716">
    <property type="entry name" value="TPR-3"/>
</dbReference>